<dbReference type="SUPFAM" id="SSF52540">
    <property type="entry name" value="P-loop containing nucleoside triphosphate hydrolases"/>
    <property type="match status" value="1"/>
</dbReference>
<dbReference type="InterPro" id="IPR021228">
    <property type="entry name" value="BrxD"/>
</dbReference>
<dbReference type="STRING" id="502025.Hoch_1237"/>
<dbReference type="EMBL" id="CP001804">
    <property type="protein sequence ID" value="ACY13799.1"/>
    <property type="molecule type" value="Genomic_DNA"/>
</dbReference>
<name>D0LTA4_HALO1</name>
<dbReference type="Proteomes" id="UP000001880">
    <property type="component" value="Chromosome"/>
</dbReference>
<accession>D0LTA4</accession>
<dbReference type="HOGENOM" id="CLU_050343_0_0_7"/>
<dbReference type="Pfam" id="PF10923">
    <property type="entry name" value="BrxC_BrxD"/>
    <property type="match status" value="1"/>
</dbReference>
<gene>
    <name evidence="2" type="ordered locus">Hoch_1237</name>
</gene>
<keyword evidence="3" id="KW-1185">Reference proteome</keyword>
<dbReference type="AlphaFoldDB" id="D0LTA4"/>
<sequence length="450" mass="49772">MSTMTERDIRHVIESLRSGLVPERGIDAFAVGVDKERGELQRQLDLAASGEGAIKFLRGGYGCGKTFMARLALLDAQARGFATSFVVVSDNDLRFHRFDDVYRKVVGELATASCPRGALGDILDRWIGGIEAGMIAAGADEDTDDFDQQVRKRIDDDLMSLTGGQVPADFVRVVQTVFDLKQRGEVAEAGALISWLSGSGNVSAGAKKRAGIKGDIGSRDALDYLRGVLAIVKKAGYKGLVIVIDEAETILRMRKDSRHKSLNGIRQIADAAGSYHGLLWMFTGTPEFFDERRGVAGLAPLHERVRFIKQGGFASRRQPQLELHPFDSQRLSAVALLLRGLYLRVAEEPARVDERITEAFIGRMVEEVTKGFRGDVGVVPRQFLREFVSQMDRVDEFEECDPMRDWNFQTDALRPEEERALRGASGRPPTVEGEEGDEEDDGVVPVEQLW</sequence>
<protein>
    <submittedName>
        <fullName evidence="2">Putative ATP/GTP binding protein</fullName>
    </submittedName>
</protein>
<dbReference type="eggNOG" id="COG1474">
    <property type="taxonomic scope" value="Bacteria"/>
</dbReference>
<dbReference type="OrthoDB" id="9772976at2"/>
<evidence type="ECO:0000313" key="3">
    <source>
        <dbReference type="Proteomes" id="UP000001880"/>
    </source>
</evidence>
<feature type="region of interest" description="Disordered" evidence="1">
    <location>
        <begin position="415"/>
        <end position="450"/>
    </location>
</feature>
<proteinExistence type="predicted"/>
<evidence type="ECO:0000256" key="1">
    <source>
        <dbReference type="SAM" id="MobiDB-lite"/>
    </source>
</evidence>
<organism evidence="2 3">
    <name type="scientific">Haliangium ochraceum (strain DSM 14365 / JCM 11303 / SMP-2)</name>
    <dbReference type="NCBI Taxonomy" id="502025"/>
    <lineage>
        <taxon>Bacteria</taxon>
        <taxon>Pseudomonadati</taxon>
        <taxon>Myxococcota</taxon>
        <taxon>Polyangia</taxon>
        <taxon>Haliangiales</taxon>
        <taxon>Kofleriaceae</taxon>
        <taxon>Haliangium</taxon>
    </lineage>
</organism>
<reference evidence="2 3" key="1">
    <citation type="journal article" date="2010" name="Stand. Genomic Sci.">
        <title>Complete genome sequence of Haliangium ochraceum type strain (SMP-2).</title>
        <authorList>
            <consortium name="US DOE Joint Genome Institute (JGI-PGF)"/>
            <person name="Ivanova N."/>
            <person name="Daum C."/>
            <person name="Lang E."/>
            <person name="Abt B."/>
            <person name="Kopitz M."/>
            <person name="Saunders E."/>
            <person name="Lapidus A."/>
            <person name="Lucas S."/>
            <person name="Glavina Del Rio T."/>
            <person name="Nolan M."/>
            <person name="Tice H."/>
            <person name="Copeland A."/>
            <person name="Cheng J.F."/>
            <person name="Chen F."/>
            <person name="Bruce D."/>
            <person name="Goodwin L."/>
            <person name="Pitluck S."/>
            <person name="Mavromatis K."/>
            <person name="Pati A."/>
            <person name="Mikhailova N."/>
            <person name="Chen A."/>
            <person name="Palaniappan K."/>
            <person name="Land M."/>
            <person name="Hauser L."/>
            <person name="Chang Y.J."/>
            <person name="Jeffries C.D."/>
            <person name="Detter J.C."/>
            <person name="Brettin T."/>
            <person name="Rohde M."/>
            <person name="Goker M."/>
            <person name="Bristow J."/>
            <person name="Markowitz V."/>
            <person name="Eisen J.A."/>
            <person name="Hugenholtz P."/>
            <person name="Kyrpides N.C."/>
            <person name="Klenk H.P."/>
        </authorList>
    </citation>
    <scope>NUCLEOTIDE SEQUENCE [LARGE SCALE GENOMIC DNA]</scope>
    <source>
        <strain evidence="3">DSM 14365 / CIP 107738 / JCM 11303 / AJ 13395 / SMP-2</strain>
    </source>
</reference>
<dbReference type="InterPro" id="IPR027417">
    <property type="entry name" value="P-loop_NTPase"/>
</dbReference>
<dbReference type="NCBIfam" id="NF033438">
    <property type="entry name" value="BREX_BrxD"/>
    <property type="match status" value="1"/>
</dbReference>
<dbReference type="KEGG" id="hoh:Hoch_1237"/>
<dbReference type="RefSeq" id="WP_012826408.1">
    <property type="nucleotide sequence ID" value="NC_013440.1"/>
</dbReference>
<feature type="compositionally biased region" description="Acidic residues" evidence="1">
    <location>
        <begin position="432"/>
        <end position="442"/>
    </location>
</feature>
<evidence type="ECO:0000313" key="2">
    <source>
        <dbReference type="EMBL" id="ACY13799.1"/>
    </source>
</evidence>